<evidence type="ECO:0000256" key="2">
    <source>
        <dbReference type="ARBA" id="ARBA00004286"/>
    </source>
</evidence>
<feature type="region of interest" description="Disordered" evidence="17">
    <location>
        <begin position="236"/>
        <end position="274"/>
    </location>
</feature>
<evidence type="ECO:0000256" key="4">
    <source>
        <dbReference type="ARBA" id="ARBA00022454"/>
    </source>
</evidence>
<evidence type="ECO:0000313" key="20">
    <source>
        <dbReference type="RefSeq" id="XP_070638311.1"/>
    </source>
</evidence>
<comment type="similarity">
    <text evidence="3">Belongs to the Spartan family.</text>
</comment>
<dbReference type="InterPro" id="IPR006642">
    <property type="entry name" value="Rad18_UBZ4"/>
</dbReference>
<feature type="compositionally biased region" description="Basic residues" evidence="17">
    <location>
        <begin position="177"/>
        <end position="187"/>
    </location>
</feature>
<feature type="region of interest" description="Disordered" evidence="17">
    <location>
        <begin position="176"/>
        <end position="205"/>
    </location>
</feature>
<feature type="region of interest" description="Disordered" evidence="17">
    <location>
        <begin position="304"/>
        <end position="339"/>
    </location>
</feature>
<dbReference type="InterPro" id="IPR044245">
    <property type="entry name" value="Spartan"/>
</dbReference>
<sequence>MDEDLVLALQLQEEWNLQVSEREPAQEPLSLVDASWELVDPTPDLQGLFVLFNDRFFWGQLEAVEVKWSVRMTLCAGICSYEGRGGMCSIRLSEPLLKLRPRKDLVEVYHTFHDEVDEYRRHWWRCNGPCQNSKPYYGYVKRATNRAPSAHDYWWAEHQKTCGGTYIKIKEPENYSKKGKGKTKLRKQPVSEAENKDKPNRGEKQLLIPFTGKGYVLGETSNFSSGKCITSHAINESQEPLRQDHSANALRPHSKTEVKFEQNGPSKKTSVASPVLSTSHQNVLSNYFSKVSVASSKAFRSVSGSPVKSLTVGDSTTKSVSAGSQRRVTSSRTSLRNSLKAMESTYVTVPQDAGGPEGKLPSKRPRIEDKTFFDLFFIKKEQAQSGGGDVTSSSHPPAAAQSPSGASGQSRVVHCPVCQDEVSETQINEHLDWCLERDSTQVKS</sequence>
<dbReference type="SMART" id="SM00734">
    <property type="entry name" value="ZnF_Rad18"/>
    <property type="match status" value="1"/>
</dbReference>
<evidence type="ECO:0000256" key="13">
    <source>
        <dbReference type="ARBA" id="ARBA00023242"/>
    </source>
</evidence>
<evidence type="ECO:0000256" key="7">
    <source>
        <dbReference type="ARBA" id="ARBA00022763"/>
    </source>
</evidence>
<name>A0ABM4RRX3_BOSIN</name>
<evidence type="ECO:0000256" key="5">
    <source>
        <dbReference type="ARBA" id="ARBA00022670"/>
    </source>
</evidence>
<keyword evidence="4" id="KW-0158">Chromosome</keyword>
<dbReference type="RefSeq" id="XP_070638311.1">
    <property type="nucleotide sequence ID" value="XM_070782210.1"/>
</dbReference>
<proteinExistence type="inferred from homology"/>
<evidence type="ECO:0000256" key="1">
    <source>
        <dbReference type="ARBA" id="ARBA00004123"/>
    </source>
</evidence>
<keyword evidence="12 16" id="KW-0234">DNA repair</keyword>
<keyword evidence="6" id="KW-0479">Metal-binding</keyword>
<evidence type="ECO:0000256" key="3">
    <source>
        <dbReference type="ARBA" id="ARBA00010724"/>
    </source>
</evidence>
<dbReference type="InterPro" id="IPR006640">
    <property type="entry name" value="SprT-like_domain"/>
</dbReference>
<dbReference type="SMART" id="SM00731">
    <property type="entry name" value="SprT"/>
    <property type="match status" value="1"/>
</dbReference>
<dbReference type="PROSITE" id="PS51908">
    <property type="entry name" value="ZF_UBZ4"/>
    <property type="match status" value="1"/>
</dbReference>
<evidence type="ECO:0000256" key="15">
    <source>
        <dbReference type="ARBA" id="ARBA00030396"/>
    </source>
</evidence>
<evidence type="ECO:0000256" key="12">
    <source>
        <dbReference type="ARBA" id="ARBA00023204"/>
    </source>
</evidence>
<dbReference type="InterPro" id="IPR055220">
    <property type="entry name" value="SPRTN_ZBD"/>
</dbReference>
<evidence type="ECO:0000256" key="17">
    <source>
        <dbReference type="SAM" id="MobiDB-lite"/>
    </source>
</evidence>
<dbReference type="Gene3D" id="3.30.300.10">
    <property type="match status" value="1"/>
</dbReference>
<dbReference type="InterPro" id="IPR022636">
    <property type="entry name" value="S-AdoMet_synthetase_sfam"/>
</dbReference>
<accession>A0ABM4RRX3</accession>
<comment type="subcellular location">
    <subcellularLocation>
        <location evidence="2">Chromosome</location>
    </subcellularLocation>
    <subcellularLocation>
        <location evidence="1">Nucleus</location>
    </subcellularLocation>
</comment>
<evidence type="ECO:0000256" key="10">
    <source>
        <dbReference type="ARBA" id="ARBA00022833"/>
    </source>
</evidence>
<feature type="domain" description="UBZ4-type" evidence="18">
    <location>
        <begin position="412"/>
        <end position="439"/>
    </location>
</feature>
<dbReference type="Pfam" id="PF22934">
    <property type="entry name" value="SPRTN_ZBD"/>
    <property type="match status" value="1"/>
</dbReference>
<feature type="compositionally biased region" description="Low complexity" evidence="17">
    <location>
        <begin position="392"/>
        <end position="410"/>
    </location>
</feature>
<dbReference type="GO" id="GO:0008237">
    <property type="term" value="F:metallopeptidase activity"/>
    <property type="evidence" value="ECO:0007669"/>
    <property type="project" value="UniProtKB-KW"/>
</dbReference>
<organism evidence="19 20">
    <name type="scientific">Bos indicus</name>
    <name type="common">Zebu</name>
    <dbReference type="NCBI Taxonomy" id="9915"/>
    <lineage>
        <taxon>Eukaryota</taxon>
        <taxon>Metazoa</taxon>
        <taxon>Chordata</taxon>
        <taxon>Craniata</taxon>
        <taxon>Vertebrata</taxon>
        <taxon>Euteleostomi</taxon>
        <taxon>Mammalia</taxon>
        <taxon>Eutheria</taxon>
        <taxon>Laurasiatheria</taxon>
        <taxon>Artiodactyla</taxon>
        <taxon>Ruminantia</taxon>
        <taxon>Pecora</taxon>
        <taxon>Bovidae</taxon>
        <taxon>Bovinae</taxon>
        <taxon>Bos</taxon>
    </lineage>
</organism>
<keyword evidence="13" id="KW-0539">Nucleus</keyword>
<protein>
    <recommendedName>
        <fullName evidence="14">DNA-dependent metalloprotease SPRTN</fullName>
    </recommendedName>
    <alternativeName>
        <fullName evidence="15">Protein with SprT-like domain at the N terminus</fullName>
    </alternativeName>
</protein>
<keyword evidence="10" id="KW-0862">Zinc</keyword>
<evidence type="ECO:0000313" key="19">
    <source>
        <dbReference type="Proteomes" id="UP001652663"/>
    </source>
</evidence>
<dbReference type="Proteomes" id="UP001652663">
    <property type="component" value="Chromosome 28"/>
</dbReference>
<evidence type="ECO:0000256" key="14">
    <source>
        <dbReference type="ARBA" id="ARBA00023885"/>
    </source>
</evidence>
<evidence type="ECO:0000256" key="11">
    <source>
        <dbReference type="ARBA" id="ARBA00023049"/>
    </source>
</evidence>
<feature type="compositionally biased region" description="Basic and acidic residues" evidence="17">
    <location>
        <begin position="193"/>
        <end position="204"/>
    </location>
</feature>
<feature type="compositionally biased region" description="Polar residues" evidence="17">
    <location>
        <begin position="304"/>
        <end position="337"/>
    </location>
</feature>
<keyword evidence="8 16" id="KW-0863">Zinc-finger</keyword>
<keyword evidence="9" id="KW-0378">Hydrolase</keyword>
<keyword evidence="7 16" id="KW-0227">DNA damage</keyword>
<dbReference type="Gene3D" id="3.30.160.60">
    <property type="entry name" value="Classic Zinc Finger"/>
    <property type="match status" value="1"/>
</dbReference>
<evidence type="ECO:0000256" key="6">
    <source>
        <dbReference type="ARBA" id="ARBA00022723"/>
    </source>
</evidence>
<dbReference type="Pfam" id="PF10263">
    <property type="entry name" value="SprT-like"/>
    <property type="match status" value="1"/>
</dbReference>
<reference evidence="20" key="1">
    <citation type="submission" date="2025-08" db="UniProtKB">
        <authorList>
            <consortium name="RefSeq"/>
        </authorList>
    </citation>
    <scope>IDENTIFICATION</scope>
    <source>
        <tissue evidence="20">Blood</tissue>
    </source>
</reference>
<dbReference type="GeneID" id="139180419"/>
<evidence type="ECO:0000256" key="8">
    <source>
        <dbReference type="ARBA" id="ARBA00022771"/>
    </source>
</evidence>
<evidence type="ECO:0000256" key="16">
    <source>
        <dbReference type="PROSITE-ProRule" id="PRU01256"/>
    </source>
</evidence>
<feature type="region of interest" description="Disordered" evidence="17">
    <location>
        <begin position="384"/>
        <end position="412"/>
    </location>
</feature>
<dbReference type="SUPFAM" id="SSF55973">
    <property type="entry name" value="S-adenosylmethionine synthetase"/>
    <property type="match status" value="1"/>
</dbReference>
<dbReference type="PANTHER" id="PTHR21220">
    <property type="entry name" value="DNA-DEPENDENT METALLOPROTEASE SPRTN"/>
    <property type="match status" value="1"/>
</dbReference>
<feature type="compositionally biased region" description="Polar residues" evidence="17">
    <location>
        <begin position="263"/>
        <end position="274"/>
    </location>
</feature>
<keyword evidence="5" id="KW-0645">Protease</keyword>
<keyword evidence="19" id="KW-1185">Reference proteome</keyword>
<keyword evidence="11 20" id="KW-0482">Metalloprotease</keyword>
<dbReference type="PANTHER" id="PTHR21220:SF0">
    <property type="entry name" value="DNA-DEPENDENT METALLOPROTEASE SPRTN"/>
    <property type="match status" value="1"/>
</dbReference>
<gene>
    <name evidence="20" type="primary">SPRTN</name>
</gene>
<evidence type="ECO:0000259" key="18">
    <source>
        <dbReference type="PROSITE" id="PS51908"/>
    </source>
</evidence>
<evidence type="ECO:0000256" key="9">
    <source>
        <dbReference type="ARBA" id="ARBA00022801"/>
    </source>
</evidence>